<comment type="cofactor">
    <cofactor evidence="1">
        <name>Mo-bis(molybdopterin guanine dinucleotide)</name>
        <dbReference type="ChEBI" id="CHEBI:60539"/>
    </cofactor>
</comment>
<dbReference type="EC" id="1.17.1.9" evidence="9"/>
<dbReference type="GO" id="GO:0003954">
    <property type="term" value="F:NADH dehydrogenase activity"/>
    <property type="evidence" value="ECO:0007669"/>
    <property type="project" value="TreeGrafter"/>
</dbReference>
<keyword evidence="4" id="KW-0479">Metal-binding</keyword>
<dbReference type="Gene3D" id="3.40.228.10">
    <property type="entry name" value="Dimethylsulfoxide Reductase, domain 2"/>
    <property type="match status" value="1"/>
</dbReference>
<accession>A0A3G7TRJ2</accession>
<evidence type="ECO:0000256" key="6">
    <source>
        <dbReference type="ARBA" id="ARBA00023004"/>
    </source>
</evidence>
<dbReference type="GO" id="GO:0051539">
    <property type="term" value="F:4 iron, 4 sulfur cluster binding"/>
    <property type="evidence" value="ECO:0007669"/>
    <property type="project" value="UniProtKB-KW"/>
</dbReference>
<evidence type="ECO:0000256" key="3">
    <source>
        <dbReference type="ARBA" id="ARBA00022505"/>
    </source>
</evidence>
<protein>
    <submittedName>
        <fullName evidence="9">Formate dehydrogenase</fullName>
        <ecNumber evidence="9">1.17.1.9</ecNumber>
    </submittedName>
</protein>
<evidence type="ECO:0000259" key="8">
    <source>
        <dbReference type="PROSITE" id="PS51669"/>
    </source>
</evidence>
<dbReference type="InterPro" id="IPR006657">
    <property type="entry name" value="MoPterin_dinucl-bd_dom"/>
</dbReference>
<dbReference type="SUPFAM" id="SSF50692">
    <property type="entry name" value="ADC-like"/>
    <property type="match status" value="1"/>
</dbReference>
<feature type="domain" description="4Fe-4S Mo/W bis-MGD-type" evidence="8">
    <location>
        <begin position="1"/>
        <end position="57"/>
    </location>
</feature>
<organism evidence="9 10">
    <name type="scientific">Pseudomonas chlororaphis</name>
    <dbReference type="NCBI Taxonomy" id="587753"/>
    <lineage>
        <taxon>Bacteria</taxon>
        <taxon>Pseudomonadati</taxon>
        <taxon>Pseudomonadota</taxon>
        <taxon>Gammaproteobacteria</taxon>
        <taxon>Pseudomonadales</taxon>
        <taxon>Pseudomonadaceae</taxon>
        <taxon>Pseudomonas</taxon>
    </lineage>
</organism>
<dbReference type="GO" id="GO:0046872">
    <property type="term" value="F:metal ion binding"/>
    <property type="evidence" value="ECO:0007669"/>
    <property type="project" value="UniProtKB-KW"/>
</dbReference>
<evidence type="ECO:0000256" key="1">
    <source>
        <dbReference type="ARBA" id="ARBA00001942"/>
    </source>
</evidence>
<dbReference type="InterPro" id="IPR027467">
    <property type="entry name" value="MopterinOxRdtase_cofactor_BS"/>
</dbReference>
<dbReference type="GO" id="GO:0015942">
    <property type="term" value="P:formate metabolic process"/>
    <property type="evidence" value="ECO:0007669"/>
    <property type="project" value="InterPro"/>
</dbReference>
<evidence type="ECO:0000256" key="4">
    <source>
        <dbReference type="ARBA" id="ARBA00022723"/>
    </source>
</evidence>
<sequence>MHVVPSICTFCGVGCGLGVRVEDDRVVGVEPQPGHPISQGQLCSKGWATSFAIDPVNRLTSPLIKECGSFRRASWDEALTRISDEFHMALDELGPSGVGIISCARATNEDNYAAQKFARAVLGTHNIDHCARICHSLSVAGLLCTLGSGAMSNSIADIDQADLILIIGADVTENHAMIGARILRAQARGATVIVVDPRKTRLARLADIHLQLRLGSNIALFNGLLQIILANGWENQAFLATRCETIEPLRRHLARLTPEQTCASTGISIAELLQVAYLYSHANAAFTAYGMGITQFQSGTNNVVAVSNLVLACGQIGRPGTGINPLRGQNNVQGACDMGCLPNVYPGYQDANDRSVQEKFAAAWAAPIPQQPGLTSLGMSRAALHGQLRALMIMGEEPVLTDPDQHQVSKALQALDFLVVVELTLTETARLADVVLPAAAFAEKDGTFTNCERRVQRVRQAIAPPGEARCDWQILGALARRMGYAGMNWANAEALFDEMSALTPIFSAMSYAALDGHAGLQWPCDAAHPHGSPVLHEHSFPRGRARLLPVTQVAPDECPDAEYPFAFTTHRLHFHYGGGSMTRKSPLLERETPEALLFMHPADGAALSLHDQQAVRVRSRRGWLETRVHLTDDVPPGTLAMPYHFREAPCNLLTNSAQDPNSKMPELKACAVAVEPLPTGVLPRMPEAILLEGNHHAGL</sequence>
<evidence type="ECO:0000256" key="7">
    <source>
        <dbReference type="ARBA" id="ARBA00023014"/>
    </source>
</evidence>
<dbReference type="Gene3D" id="2.20.25.90">
    <property type="entry name" value="ADC-like domains"/>
    <property type="match status" value="1"/>
</dbReference>
<dbReference type="InterPro" id="IPR050123">
    <property type="entry name" value="Prok_molybdopt-oxidoreductase"/>
</dbReference>
<dbReference type="GO" id="GO:0016020">
    <property type="term" value="C:membrane"/>
    <property type="evidence" value="ECO:0007669"/>
    <property type="project" value="TreeGrafter"/>
</dbReference>
<evidence type="ECO:0000313" key="9">
    <source>
        <dbReference type="EMBL" id="AZE49108.1"/>
    </source>
</evidence>
<keyword evidence="3" id="KW-0500">Molybdenum</keyword>
<dbReference type="SUPFAM" id="SSF53706">
    <property type="entry name" value="Formate dehydrogenase/DMSO reductase, domains 1-3"/>
    <property type="match status" value="1"/>
</dbReference>
<dbReference type="InterPro" id="IPR006655">
    <property type="entry name" value="Mopterin_OxRdtase_prok_CS"/>
</dbReference>
<dbReference type="InterPro" id="IPR006656">
    <property type="entry name" value="Mopterin_OxRdtase"/>
</dbReference>
<dbReference type="InterPro" id="IPR041924">
    <property type="entry name" value="Formate_Dh-H_N"/>
</dbReference>
<dbReference type="Gene3D" id="3.40.50.740">
    <property type="match status" value="1"/>
</dbReference>
<evidence type="ECO:0000256" key="2">
    <source>
        <dbReference type="ARBA" id="ARBA00022485"/>
    </source>
</evidence>
<dbReference type="GO" id="GO:0043546">
    <property type="term" value="F:molybdopterin cofactor binding"/>
    <property type="evidence" value="ECO:0007669"/>
    <property type="project" value="InterPro"/>
</dbReference>
<dbReference type="GO" id="GO:1990204">
    <property type="term" value="C:oxidoreductase complex"/>
    <property type="evidence" value="ECO:0007669"/>
    <property type="project" value="UniProtKB-ARBA"/>
</dbReference>
<dbReference type="NCBIfam" id="TIGR01591">
    <property type="entry name" value="Fdh-alpha"/>
    <property type="match status" value="1"/>
</dbReference>
<dbReference type="Gene3D" id="2.40.40.20">
    <property type="match status" value="1"/>
</dbReference>
<dbReference type="GO" id="GO:0008863">
    <property type="term" value="F:formate dehydrogenase (NAD+) activity"/>
    <property type="evidence" value="ECO:0007669"/>
    <property type="project" value="UniProtKB-EC"/>
</dbReference>
<dbReference type="InterPro" id="IPR006963">
    <property type="entry name" value="Mopterin_OxRdtase_4Fe-4S_dom"/>
</dbReference>
<dbReference type="PANTHER" id="PTHR43105:SF14">
    <property type="entry name" value="FORMATE DEHYDROGENASE H"/>
    <property type="match status" value="1"/>
</dbReference>
<dbReference type="InterPro" id="IPR006478">
    <property type="entry name" value="Formate_DH_asu"/>
</dbReference>
<dbReference type="PROSITE" id="PS51669">
    <property type="entry name" value="4FE4S_MOW_BIS_MGD"/>
    <property type="match status" value="1"/>
</dbReference>
<dbReference type="Pfam" id="PF01568">
    <property type="entry name" value="Molydop_binding"/>
    <property type="match status" value="1"/>
</dbReference>
<dbReference type="GO" id="GO:0022904">
    <property type="term" value="P:respiratory electron transport chain"/>
    <property type="evidence" value="ECO:0007669"/>
    <property type="project" value="TreeGrafter"/>
</dbReference>
<evidence type="ECO:0000313" key="10">
    <source>
        <dbReference type="Proteomes" id="UP000268048"/>
    </source>
</evidence>
<reference evidence="9 10" key="1">
    <citation type="submission" date="2018-03" db="EMBL/GenBank/DDBJ databases">
        <title>Diversity of phytobeneficial traits revealed by whole-genome analysis of worldwide-isolated phenazine-producing Pseudomonas spp.</title>
        <authorList>
            <person name="Biessy A."/>
            <person name="Novinscak A."/>
            <person name="Blom J."/>
            <person name="Leger G."/>
            <person name="Thomashow L.S."/>
            <person name="Cazorla F.M."/>
            <person name="Josic D."/>
            <person name="Filion M."/>
        </authorList>
    </citation>
    <scope>NUCLEOTIDE SEQUENCE [LARGE SCALE GENOMIC DNA]</scope>
    <source>
        <strain evidence="9 10">B25</strain>
    </source>
</reference>
<dbReference type="Pfam" id="PF00384">
    <property type="entry name" value="Molybdopterin"/>
    <property type="match status" value="1"/>
</dbReference>
<proteinExistence type="predicted"/>
<dbReference type="RefSeq" id="WP_124320916.1">
    <property type="nucleotide sequence ID" value="NZ_CP027753.1"/>
</dbReference>
<name>A0A3G7TRJ2_9PSED</name>
<dbReference type="EMBL" id="CP027753">
    <property type="protein sequence ID" value="AZE49108.1"/>
    <property type="molecule type" value="Genomic_DNA"/>
</dbReference>
<keyword evidence="5 9" id="KW-0560">Oxidoreductase</keyword>
<dbReference type="InterPro" id="IPR009010">
    <property type="entry name" value="Asp_de-COase-like_dom_sf"/>
</dbReference>
<dbReference type="CDD" id="cd02753">
    <property type="entry name" value="MopB_Formate-Dh-H"/>
    <property type="match status" value="1"/>
</dbReference>
<dbReference type="SMART" id="SM00926">
    <property type="entry name" value="Molybdop_Fe4S4"/>
    <property type="match status" value="1"/>
</dbReference>
<keyword evidence="7" id="KW-0411">Iron-sulfur</keyword>
<gene>
    <name evidence="9" type="ORF">C4K04_3436</name>
</gene>
<keyword evidence="6" id="KW-0408">Iron</keyword>
<keyword evidence="2" id="KW-0004">4Fe-4S</keyword>
<dbReference type="Pfam" id="PF04879">
    <property type="entry name" value="Molybdop_Fe4S4"/>
    <property type="match status" value="1"/>
</dbReference>
<evidence type="ECO:0000256" key="5">
    <source>
        <dbReference type="ARBA" id="ARBA00023002"/>
    </source>
</evidence>
<dbReference type="PROSITE" id="PS00551">
    <property type="entry name" value="MOLYBDOPTERIN_PROK_1"/>
    <property type="match status" value="1"/>
</dbReference>
<dbReference type="PROSITE" id="PS00490">
    <property type="entry name" value="MOLYBDOPTERIN_PROK_2"/>
    <property type="match status" value="1"/>
</dbReference>
<dbReference type="PANTHER" id="PTHR43105">
    <property type="entry name" value="RESPIRATORY NITRATE REDUCTASE"/>
    <property type="match status" value="1"/>
</dbReference>
<dbReference type="AlphaFoldDB" id="A0A3G7TRJ2"/>
<dbReference type="Proteomes" id="UP000268048">
    <property type="component" value="Chromosome"/>
</dbReference>